<dbReference type="Gramene" id="RZC63141">
    <property type="protein sequence ID" value="RZC63141"/>
    <property type="gene ID" value="C5167_024885"/>
</dbReference>
<accession>A0A4Y7JT74</accession>
<protein>
    <submittedName>
        <fullName evidence="1">Uncharacterized protein</fullName>
    </submittedName>
</protein>
<organism evidence="1 2">
    <name type="scientific">Papaver somniferum</name>
    <name type="common">Opium poppy</name>
    <dbReference type="NCBI Taxonomy" id="3469"/>
    <lineage>
        <taxon>Eukaryota</taxon>
        <taxon>Viridiplantae</taxon>
        <taxon>Streptophyta</taxon>
        <taxon>Embryophyta</taxon>
        <taxon>Tracheophyta</taxon>
        <taxon>Spermatophyta</taxon>
        <taxon>Magnoliopsida</taxon>
        <taxon>Ranunculales</taxon>
        <taxon>Papaveraceae</taxon>
        <taxon>Papaveroideae</taxon>
        <taxon>Papaver</taxon>
    </lineage>
</organism>
<evidence type="ECO:0000313" key="1">
    <source>
        <dbReference type="EMBL" id="RZC63141.1"/>
    </source>
</evidence>
<proteinExistence type="predicted"/>
<evidence type="ECO:0000313" key="2">
    <source>
        <dbReference type="Proteomes" id="UP000316621"/>
    </source>
</evidence>
<keyword evidence="2" id="KW-1185">Reference proteome</keyword>
<dbReference type="Proteomes" id="UP000316621">
    <property type="component" value="Chromosome 5"/>
</dbReference>
<sequence>MFSTTSMAIKFALKRMSSTDAQVYKVTVYGADPSGKTDSNESSAASTF</sequence>
<dbReference type="EMBL" id="CM010719">
    <property type="protein sequence ID" value="RZC63141.1"/>
    <property type="molecule type" value="Genomic_DNA"/>
</dbReference>
<gene>
    <name evidence="1" type="ORF">C5167_024885</name>
</gene>
<dbReference type="AlphaFoldDB" id="A0A4Y7JT74"/>
<name>A0A4Y7JT74_PAPSO</name>
<reference evidence="1 2" key="1">
    <citation type="journal article" date="2018" name="Science">
        <title>The opium poppy genome and morphinan production.</title>
        <authorList>
            <person name="Guo L."/>
            <person name="Winzer T."/>
            <person name="Yang X."/>
            <person name="Li Y."/>
            <person name="Ning Z."/>
            <person name="He Z."/>
            <person name="Teodor R."/>
            <person name="Lu Y."/>
            <person name="Bowser T.A."/>
            <person name="Graham I.A."/>
            <person name="Ye K."/>
        </authorList>
    </citation>
    <scope>NUCLEOTIDE SEQUENCE [LARGE SCALE GENOMIC DNA]</scope>
    <source>
        <strain evidence="2">cv. HN1</strain>
        <tissue evidence="1">Leaves</tissue>
    </source>
</reference>